<dbReference type="Proteomes" id="UP000766486">
    <property type="component" value="Unassembled WGS sequence"/>
</dbReference>
<feature type="transmembrane region" description="Helical" evidence="7">
    <location>
        <begin position="190"/>
        <end position="211"/>
    </location>
</feature>
<protein>
    <recommendedName>
        <fullName evidence="8">Major facilitator superfamily (MFS) profile domain-containing protein</fullName>
    </recommendedName>
</protein>
<evidence type="ECO:0000313" key="9">
    <source>
        <dbReference type="EMBL" id="VUC32433.1"/>
    </source>
</evidence>
<dbReference type="EMBL" id="CABFNS010000851">
    <property type="protein sequence ID" value="VUC32433.1"/>
    <property type="molecule type" value="Genomic_DNA"/>
</dbReference>
<evidence type="ECO:0000256" key="6">
    <source>
        <dbReference type="SAM" id="MobiDB-lite"/>
    </source>
</evidence>
<keyword evidence="3 7" id="KW-0812">Transmembrane</keyword>
<feature type="transmembrane region" description="Helical" evidence="7">
    <location>
        <begin position="20"/>
        <end position="41"/>
    </location>
</feature>
<feature type="domain" description="Major facilitator superfamily (MFS) profile" evidence="8">
    <location>
        <begin position="23"/>
        <end position="463"/>
    </location>
</feature>
<reference evidence="9 10" key="1">
    <citation type="submission" date="2019-06" db="EMBL/GenBank/DDBJ databases">
        <authorList>
            <person name="Broberg M."/>
        </authorList>
    </citation>
    <scope>NUCLEOTIDE SEQUENCE [LARGE SCALE GENOMIC DNA]</scope>
</reference>
<name>A0ABY6UMM0_BIOOC</name>
<feature type="transmembrane region" description="Helical" evidence="7">
    <location>
        <begin position="339"/>
        <end position="358"/>
    </location>
</feature>
<dbReference type="PANTHER" id="PTHR48022">
    <property type="entry name" value="PLASTIDIC GLUCOSE TRANSPORTER 4"/>
    <property type="match status" value="1"/>
</dbReference>
<comment type="caution">
    <text evidence="9">The sequence shown here is derived from an EMBL/GenBank/DDBJ whole genome shotgun (WGS) entry which is preliminary data.</text>
</comment>
<feature type="region of interest" description="Disordered" evidence="6">
    <location>
        <begin position="503"/>
        <end position="522"/>
    </location>
</feature>
<dbReference type="InterPro" id="IPR050360">
    <property type="entry name" value="MFS_Sugar_Transporters"/>
</dbReference>
<gene>
    <name evidence="9" type="ORF">CLO192961_LOCUS328676</name>
</gene>
<evidence type="ECO:0000256" key="2">
    <source>
        <dbReference type="ARBA" id="ARBA00010992"/>
    </source>
</evidence>
<feature type="transmembrane region" description="Helical" evidence="7">
    <location>
        <begin position="101"/>
        <end position="119"/>
    </location>
</feature>
<feature type="transmembrane region" description="Helical" evidence="7">
    <location>
        <begin position="71"/>
        <end position="89"/>
    </location>
</feature>
<sequence>MLRFLRDNNRRVTKHITSNLLLATMSMAFSVFTFGFEQAVFDTVQAMTPFERRFGDFLESEGQYGFTASKLAYLNSFPLISYAIGVVVASQIGERFGRKPVFIGMNFICMTGLIVVLTAKSYGQILAGRMILNLHVGTEAWLVPMYQAELVPAAVRGSFVSLYAFNHIFAGFICSIITNFTSNIPTDACWMIPVGCTVIFPSLVLSTCWLVPESPRWLLRKGRVDKATENIFYLSGTSPDYPAHQEAALLLEALQEGQTKGEWSDLIKGINLRRTIHGVLASAFTQLTGQSFASQYGSIFLKSINVMNAFTATMIKRALLCIGCLAVIFFVDKTGRRRMFLVGSFITAAALMVMGGLGTVAPSTMGIKKGIVAMALVFPATYMNSFAATLQVFKSEVPHITLRDKSVMVFWSVANLCNFVATFTLPYLLQAPYANLGSKVGFIYGSIATLGFIWGYCFLPEMAGRSLEEIDEMFESKVPAWRSRGMLHLSSAGNTVLLTQSTKQAPLEEVEERVEDISSQSK</sequence>
<evidence type="ECO:0000256" key="5">
    <source>
        <dbReference type="ARBA" id="ARBA00023136"/>
    </source>
</evidence>
<organism evidence="9 10">
    <name type="scientific">Bionectria ochroleuca</name>
    <name type="common">Gliocladium roseum</name>
    <dbReference type="NCBI Taxonomy" id="29856"/>
    <lineage>
        <taxon>Eukaryota</taxon>
        <taxon>Fungi</taxon>
        <taxon>Dikarya</taxon>
        <taxon>Ascomycota</taxon>
        <taxon>Pezizomycotina</taxon>
        <taxon>Sordariomycetes</taxon>
        <taxon>Hypocreomycetidae</taxon>
        <taxon>Hypocreales</taxon>
        <taxon>Bionectriaceae</taxon>
        <taxon>Clonostachys</taxon>
    </lineage>
</organism>
<comment type="subcellular location">
    <subcellularLocation>
        <location evidence="1">Membrane</location>
        <topology evidence="1">Multi-pass membrane protein</topology>
    </subcellularLocation>
</comment>
<dbReference type="InterPro" id="IPR005828">
    <property type="entry name" value="MFS_sugar_transport-like"/>
</dbReference>
<evidence type="ECO:0000256" key="1">
    <source>
        <dbReference type="ARBA" id="ARBA00004141"/>
    </source>
</evidence>
<accession>A0ABY6UMM0</accession>
<dbReference type="PANTHER" id="PTHR48022:SF2">
    <property type="entry name" value="PLASTIDIC GLUCOSE TRANSPORTER 4"/>
    <property type="match status" value="1"/>
</dbReference>
<dbReference type="Gene3D" id="1.20.1250.20">
    <property type="entry name" value="MFS general substrate transporter like domains"/>
    <property type="match status" value="1"/>
</dbReference>
<feature type="transmembrane region" description="Helical" evidence="7">
    <location>
        <begin position="409"/>
        <end position="429"/>
    </location>
</feature>
<dbReference type="SUPFAM" id="SSF103473">
    <property type="entry name" value="MFS general substrate transporter"/>
    <property type="match status" value="1"/>
</dbReference>
<dbReference type="InterPro" id="IPR036259">
    <property type="entry name" value="MFS_trans_sf"/>
</dbReference>
<evidence type="ECO:0000259" key="8">
    <source>
        <dbReference type="PROSITE" id="PS50850"/>
    </source>
</evidence>
<feature type="transmembrane region" description="Helical" evidence="7">
    <location>
        <begin position="158"/>
        <end position="178"/>
    </location>
</feature>
<dbReference type="InterPro" id="IPR020846">
    <property type="entry name" value="MFS_dom"/>
</dbReference>
<evidence type="ECO:0000256" key="4">
    <source>
        <dbReference type="ARBA" id="ARBA00022989"/>
    </source>
</evidence>
<keyword evidence="10" id="KW-1185">Reference proteome</keyword>
<evidence type="ECO:0000256" key="7">
    <source>
        <dbReference type="SAM" id="Phobius"/>
    </source>
</evidence>
<keyword evidence="5 7" id="KW-0472">Membrane</keyword>
<evidence type="ECO:0000256" key="3">
    <source>
        <dbReference type="ARBA" id="ARBA00022692"/>
    </source>
</evidence>
<keyword evidence="4 7" id="KW-1133">Transmembrane helix</keyword>
<proteinExistence type="inferred from homology"/>
<evidence type="ECO:0000313" key="10">
    <source>
        <dbReference type="Proteomes" id="UP000766486"/>
    </source>
</evidence>
<feature type="transmembrane region" description="Helical" evidence="7">
    <location>
        <begin position="370"/>
        <end position="388"/>
    </location>
</feature>
<feature type="transmembrane region" description="Helical" evidence="7">
    <location>
        <begin position="314"/>
        <end position="332"/>
    </location>
</feature>
<feature type="transmembrane region" description="Helical" evidence="7">
    <location>
        <begin position="441"/>
        <end position="459"/>
    </location>
</feature>
<dbReference type="PROSITE" id="PS50850">
    <property type="entry name" value="MFS"/>
    <property type="match status" value="1"/>
</dbReference>
<comment type="similarity">
    <text evidence="2">Belongs to the major facilitator superfamily. Sugar transporter (TC 2.A.1.1) family.</text>
</comment>
<dbReference type="Pfam" id="PF00083">
    <property type="entry name" value="Sugar_tr"/>
    <property type="match status" value="1"/>
</dbReference>